<dbReference type="Proteomes" id="UP001241472">
    <property type="component" value="Unassembled WGS sequence"/>
</dbReference>
<evidence type="ECO:0000313" key="1">
    <source>
        <dbReference type="EMBL" id="MDP9835782.1"/>
    </source>
</evidence>
<keyword evidence="2" id="KW-1185">Reference proteome</keyword>
<name>A0ABT9PMT9_9HYPH</name>
<reference evidence="1 2" key="1">
    <citation type="submission" date="2023-07" db="EMBL/GenBank/DDBJ databases">
        <title>Sorghum-associated microbial communities from plants grown in Nebraska, USA.</title>
        <authorList>
            <person name="Schachtman D."/>
        </authorList>
    </citation>
    <scope>NUCLEOTIDE SEQUENCE [LARGE SCALE GENOMIC DNA]</scope>
    <source>
        <strain evidence="1 2">DS1307</strain>
    </source>
</reference>
<comment type="caution">
    <text evidence="1">The sequence shown here is derived from an EMBL/GenBank/DDBJ whole genome shotgun (WGS) entry which is preliminary data.</text>
</comment>
<dbReference type="EMBL" id="JAUSRF010000001">
    <property type="protein sequence ID" value="MDP9835782.1"/>
    <property type="molecule type" value="Genomic_DNA"/>
</dbReference>
<gene>
    <name evidence="1" type="ORF">J2T09_000523</name>
</gene>
<proteinExistence type="predicted"/>
<evidence type="ECO:0000313" key="2">
    <source>
        <dbReference type="Proteomes" id="UP001241472"/>
    </source>
</evidence>
<accession>A0ABT9PMT9</accession>
<protein>
    <recommendedName>
        <fullName evidence="3">YdhG-like domain-containing protein</fullName>
    </recommendedName>
</protein>
<organism evidence="1 2">
    <name type="scientific">Neorhizobium huautlense</name>
    <dbReference type="NCBI Taxonomy" id="67774"/>
    <lineage>
        <taxon>Bacteria</taxon>
        <taxon>Pseudomonadati</taxon>
        <taxon>Pseudomonadota</taxon>
        <taxon>Alphaproteobacteria</taxon>
        <taxon>Hyphomicrobiales</taxon>
        <taxon>Rhizobiaceae</taxon>
        <taxon>Rhizobium/Agrobacterium group</taxon>
        <taxon>Neorhizobium</taxon>
    </lineage>
</organism>
<sequence>MMEERAAIWRDDIDALGFAVFFEGKDHGAACFVHRRAFRILIGSDPVGADCLAYYADNAEAFQTAAGAKIERQSIPQGRNLNLNSRDIRRALGELVRAGPSARKPCRALVNRNACKK</sequence>
<evidence type="ECO:0008006" key="3">
    <source>
        <dbReference type="Google" id="ProtNLM"/>
    </source>
</evidence>